<dbReference type="GO" id="GO:0020037">
    <property type="term" value="F:heme binding"/>
    <property type="evidence" value="ECO:0007669"/>
    <property type="project" value="InterPro"/>
</dbReference>
<reference evidence="7 8" key="1">
    <citation type="submission" date="2018-07" db="EMBL/GenBank/DDBJ databases">
        <title>Genomic Encyclopedia of Type Strains, Phase IV (KMG-IV): sequencing the most valuable type-strain genomes for metagenomic binning, comparative biology and taxonomic classification.</title>
        <authorList>
            <person name="Goeker M."/>
        </authorList>
    </citation>
    <scope>NUCLEOTIDE SEQUENCE [LARGE SCALE GENOMIC DNA]</scope>
    <source>
        <strain evidence="7 8">DSM 44952</strain>
    </source>
</reference>
<dbReference type="SUPFAM" id="SSF48264">
    <property type="entry name" value="Cytochrome P450"/>
    <property type="match status" value="1"/>
</dbReference>
<keyword evidence="8" id="KW-1185">Reference proteome</keyword>
<sequence>MLRIFDRDFARDPWPMLRSLRNAGGVHRVETPDGPPAWLVTRFEDVRAGLLDDRLTPVARYSAGSDYRGFAVPAPLDAFQNSDPDDHARIRRVVVGELRPRRLGEWTDAAAALVRPNLRRLDDIREFDFVGQVAVPLPAAVLGELLGLSAPVRESLLAWANSTLAADAAPPARDTLATMGTIITAAIEHARRSGEDTMLGRLARADGLSSGELASLVFYLLFVWYEVLVDVVAGAVLVFSAGPDRLDAWLSGIDRPTAVDELLRYLSPQVLAGPRFAMTDIAIGEYSIAAGDTVLLCLAAANRDPEIFDMPDELDLRRSPNPQLSLGYGIHACAGTGLVRPVLAAVLDGIYAHWPKLRVTVDAQTVSWRSGFRHRGPLTLPVTSR</sequence>
<name>A0A370GD58_9NOCA</name>
<dbReference type="Pfam" id="PF00067">
    <property type="entry name" value="p450"/>
    <property type="match status" value="1"/>
</dbReference>
<evidence type="ECO:0000313" key="7">
    <source>
        <dbReference type="EMBL" id="RDI41762.1"/>
    </source>
</evidence>
<evidence type="ECO:0000256" key="6">
    <source>
        <dbReference type="ARBA" id="ARBA00023033"/>
    </source>
</evidence>
<evidence type="ECO:0000256" key="5">
    <source>
        <dbReference type="ARBA" id="ARBA00023004"/>
    </source>
</evidence>
<dbReference type="PANTHER" id="PTHR46696">
    <property type="entry name" value="P450, PUTATIVE (EUROFUNG)-RELATED"/>
    <property type="match status" value="1"/>
</dbReference>
<comment type="caution">
    <text evidence="7">The sequence shown here is derived from an EMBL/GenBank/DDBJ whole genome shotgun (WGS) entry which is preliminary data.</text>
</comment>
<dbReference type="InterPro" id="IPR002397">
    <property type="entry name" value="Cyt_P450_B"/>
</dbReference>
<dbReference type="RefSeq" id="WP_147289180.1">
    <property type="nucleotide sequence ID" value="NZ_QQAZ01000030.1"/>
</dbReference>
<evidence type="ECO:0000256" key="4">
    <source>
        <dbReference type="ARBA" id="ARBA00023002"/>
    </source>
</evidence>
<keyword evidence="4" id="KW-0560">Oxidoreductase</keyword>
<dbReference type="GO" id="GO:0016705">
    <property type="term" value="F:oxidoreductase activity, acting on paired donors, with incorporation or reduction of molecular oxygen"/>
    <property type="evidence" value="ECO:0007669"/>
    <property type="project" value="InterPro"/>
</dbReference>
<gene>
    <name evidence="7" type="ORF">DFR68_13010</name>
</gene>
<evidence type="ECO:0000313" key="8">
    <source>
        <dbReference type="Proteomes" id="UP000255355"/>
    </source>
</evidence>
<dbReference type="PRINTS" id="PR00359">
    <property type="entry name" value="BP450"/>
</dbReference>
<dbReference type="InterPro" id="IPR001128">
    <property type="entry name" value="Cyt_P450"/>
</dbReference>
<evidence type="ECO:0000256" key="3">
    <source>
        <dbReference type="ARBA" id="ARBA00022723"/>
    </source>
</evidence>
<protein>
    <recommendedName>
        <fullName evidence="9">Cytochrome P450</fullName>
    </recommendedName>
</protein>
<keyword evidence="2" id="KW-0349">Heme</keyword>
<keyword evidence="5" id="KW-0408">Iron</keyword>
<dbReference type="Proteomes" id="UP000255355">
    <property type="component" value="Unassembled WGS sequence"/>
</dbReference>
<dbReference type="GO" id="GO:0005506">
    <property type="term" value="F:iron ion binding"/>
    <property type="evidence" value="ECO:0007669"/>
    <property type="project" value="InterPro"/>
</dbReference>
<comment type="similarity">
    <text evidence="1">Belongs to the cytochrome P450 family.</text>
</comment>
<evidence type="ECO:0000256" key="2">
    <source>
        <dbReference type="ARBA" id="ARBA00022617"/>
    </source>
</evidence>
<dbReference type="AlphaFoldDB" id="A0A370GD58"/>
<dbReference type="GO" id="GO:0004497">
    <property type="term" value="F:monooxygenase activity"/>
    <property type="evidence" value="ECO:0007669"/>
    <property type="project" value="UniProtKB-KW"/>
</dbReference>
<dbReference type="OrthoDB" id="4511632at2"/>
<dbReference type="InterPro" id="IPR036396">
    <property type="entry name" value="Cyt_P450_sf"/>
</dbReference>
<organism evidence="7 8">
    <name type="scientific">Nocardia mexicana</name>
    <dbReference type="NCBI Taxonomy" id="279262"/>
    <lineage>
        <taxon>Bacteria</taxon>
        <taxon>Bacillati</taxon>
        <taxon>Actinomycetota</taxon>
        <taxon>Actinomycetes</taxon>
        <taxon>Mycobacteriales</taxon>
        <taxon>Nocardiaceae</taxon>
        <taxon>Nocardia</taxon>
    </lineage>
</organism>
<proteinExistence type="inferred from homology"/>
<keyword evidence="6" id="KW-0503">Monooxygenase</keyword>
<accession>A0A370GD58</accession>
<dbReference type="PANTHER" id="PTHR46696:SF1">
    <property type="entry name" value="CYTOCHROME P450 YJIB-RELATED"/>
    <property type="match status" value="1"/>
</dbReference>
<dbReference type="Gene3D" id="1.10.630.10">
    <property type="entry name" value="Cytochrome P450"/>
    <property type="match status" value="1"/>
</dbReference>
<evidence type="ECO:0000256" key="1">
    <source>
        <dbReference type="ARBA" id="ARBA00010617"/>
    </source>
</evidence>
<keyword evidence="3" id="KW-0479">Metal-binding</keyword>
<dbReference type="STRING" id="1210089.GCA_001613165_07665"/>
<evidence type="ECO:0008006" key="9">
    <source>
        <dbReference type="Google" id="ProtNLM"/>
    </source>
</evidence>
<dbReference type="EMBL" id="QQAZ01000030">
    <property type="protein sequence ID" value="RDI41762.1"/>
    <property type="molecule type" value="Genomic_DNA"/>
</dbReference>